<dbReference type="HOGENOM" id="CLU_351855_0_0_11"/>
<feature type="compositionally biased region" description="Low complexity" evidence="5">
    <location>
        <begin position="496"/>
        <end position="510"/>
    </location>
</feature>
<dbReference type="CDD" id="cd00146">
    <property type="entry name" value="PKD"/>
    <property type="match status" value="1"/>
</dbReference>
<dbReference type="Gene3D" id="3.40.50.1820">
    <property type="entry name" value="alpha/beta hydrolase"/>
    <property type="match status" value="1"/>
</dbReference>
<keyword evidence="6" id="KW-0812">Transmembrane</keyword>
<dbReference type="KEGG" id="aau:AAur_0430"/>
<protein>
    <recommendedName>
        <fullName evidence="7">VWFA domain-containing protein</fullName>
    </recommendedName>
</protein>
<dbReference type="GO" id="GO:0016787">
    <property type="term" value="F:hydrolase activity"/>
    <property type="evidence" value="ECO:0007669"/>
    <property type="project" value="UniProtKB-KW"/>
</dbReference>
<dbReference type="InterPro" id="IPR002035">
    <property type="entry name" value="VWF_A"/>
</dbReference>
<dbReference type="CDD" id="cd00198">
    <property type="entry name" value="vWFA"/>
    <property type="match status" value="1"/>
</dbReference>
<dbReference type="SUPFAM" id="SSF53300">
    <property type="entry name" value="vWA-like"/>
    <property type="match status" value="1"/>
</dbReference>
<dbReference type="SMART" id="SM01110">
    <property type="entry name" value="Cutinase"/>
    <property type="match status" value="1"/>
</dbReference>
<dbReference type="GO" id="GO:0004674">
    <property type="term" value="F:protein serine/threonine kinase activity"/>
    <property type="evidence" value="ECO:0007669"/>
    <property type="project" value="TreeGrafter"/>
</dbReference>
<dbReference type="InterPro" id="IPR029058">
    <property type="entry name" value="AB_hydrolase_fold"/>
</dbReference>
<feature type="compositionally biased region" description="Low complexity" evidence="5">
    <location>
        <begin position="457"/>
        <end position="483"/>
    </location>
</feature>
<dbReference type="PANTHER" id="PTHR47763">
    <property type="entry name" value="ALPHA-PROTEIN KINASE VWKA"/>
    <property type="match status" value="1"/>
</dbReference>
<dbReference type="InterPro" id="IPR036465">
    <property type="entry name" value="vWFA_dom_sf"/>
</dbReference>
<dbReference type="InterPro" id="IPR013783">
    <property type="entry name" value="Ig-like_fold"/>
</dbReference>
<evidence type="ECO:0000256" key="3">
    <source>
        <dbReference type="ARBA" id="ARBA00022729"/>
    </source>
</evidence>
<dbReference type="OrthoDB" id="4457739at2"/>
<gene>
    <name evidence="8" type="ordered locus">AAur_0430</name>
</gene>
<dbReference type="eggNOG" id="COG2304">
    <property type="taxonomic scope" value="Bacteria"/>
</dbReference>
<evidence type="ECO:0000313" key="8">
    <source>
        <dbReference type="EMBL" id="ABM07962.1"/>
    </source>
</evidence>
<evidence type="ECO:0000256" key="4">
    <source>
        <dbReference type="ARBA" id="ARBA00022801"/>
    </source>
</evidence>
<dbReference type="GO" id="GO:0005975">
    <property type="term" value="P:carbohydrate metabolic process"/>
    <property type="evidence" value="ECO:0007669"/>
    <property type="project" value="UniProtKB-ARBA"/>
</dbReference>
<dbReference type="Proteomes" id="UP000000637">
    <property type="component" value="Chromosome"/>
</dbReference>
<keyword evidence="6" id="KW-0472">Membrane</keyword>
<proteinExistence type="predicted"/>
<dbReference type="Pfam" id="PF25106">
    <property type="entry name" value="VWA_4"/>
    <property type="match status" value="1"/>
</dbReference>
<feature type="transmembrane region" description="Helical" evidence="6">
    <location>
        <begin position="768"/>
        <end position="791"/>
    </location>
</feature>
<dbReference type="Gene3D" id="2.60.40.10">
    <property type="entry name" value="Immunoglobulins"/>
    <property type="match status" value="1"/>
</dbReference>
<organism evidence="8 9">
    <name type="scientific">Paenarthrobacter aurescens (strain TC1)</name>
    <dbReference type="NCBI Taxonomy" id="290340"/>
    <lineage>
        <taxon>Bacteria</taxon>
        <taxon>Bacillati</taxon>
        <taxon>Actinomycetota</taxon>
        <taxon>Actinomycetes</taxon>
        <taxon>Micrococcales</taxon>
        <taxon>Micrococcaceae</taxon>
        <taxon>Paenarthrobacter</taxon>
    </lineage>
</organism>
<evidence type="ECO:0000256" key="6">
    <source>
        <dbReference type="SAM" id="Phobius"/>
    </source>
</evidence>
<dbReference type="InterPro" id="IPR052969">
    <property type="entry name" value="Thr-specific_kinase-like"/>
</dbReference>
<evidence type="ECO:0000259" key="7">
    <source>
        <dbReference type="SMART" id="SM00327"/>
    </source>
</evidence>
<keyword evidence="6" id="KW-1133">Transmembrane helix</keyword>
<dbReference type="RefSeq" id="WP_011773186.1">
    <property type="nucleotide sequence ID" value="NC_008711.1"/>
</dbReference>
<dbReference type="InterPro" id="IPR000675">
    <property type="entry name" value="Cutinase/axe"/>
</dbReference>
<evidence type="ECO:0000256" key="1">
    <source>
        <dbReference type="ARBA" id="ARBA00004613"/>
    </source>
</evidence>
<dbReference type="STRING" id="290340.AAur_0430"/>
<reference evidence="8 9" key="1">
    <citation type="journal article" date="2006" name="PLoS Genet.">
        <title>Secrets of soil survival revealed by the genome sequence of Arthrobacter aurescens TC1.</title>
        <authorList>
            <person name="Mongodin E.F."/>
            <person name="Shapir N."/>
            <person name="Daugherty S.C."/>
            <person name="DeBoy R.T."/>
            <person name="Emerson J.B."/>
            <person name="Shvartzbeyn A."/>
            <person name="Radune D."/>
            <person name="Vamathevan J."/>
            <person name="Riggs F."/>
            <person name="Grinberg V."/>
            <person name="Khouri H."/>
            <person name="Wackett L.P."/>
            <person name="Nelson K.E."/>
            <person name="Sadowsky M.J."/>
        </authorList>
    </citation>
    <scope>NUCLEOTIDE SEQUENCE [LARGE SCALE GENOMIC DNA]</scope>
    <source>
        <strain evidence="8 9">TC1</strain>
    </source>
</reference>
<dbReference type="SUPFAM" id="SSF53474">
    <property type="entry name" value="alpha/beta-Hydrolases"/>
    <property type="match status" value="1"/>
</dbReference>
<comment type="subcellular location">
    <subcellularLocation>
        <location evidence="1">Secreted</location>
    </subcellularLocation>
</comment>
<dbReference type="ESTHER" id="artat-a1r1x6">
    <property type="family name" value="Cutinase"/>
</dbReference>
<dbReference type="Pfam" id="PF01083">
    <property type="entry name" value="Cutinase"/>
    <property type="match status" value="1"/>
</dbReference>
<evidence type="ECO:0000313" key="9">
    <source>
        <dbReference type="Proteomes" id="UP000000637"/>
    </source>
</evidence>
<sequence>MNNRLSHLLIKLLAFVSCVLLTVVLAGLGVLSPREAEAAPAPGVTCHPLSILAFRGSGEKNIDSSVKDPAGSSHDYGDGVVTNGWEGQTLSRLVVSYIRQLKTMAGNGVAPSAVPIYGVGPTNDNELGYSAVNALTEAYLNVMNSALDGTDTALKLADTLRAQAKIDGCPAPKFILIGYSQGAQSARHFAGHSDVVGVLNLGDPEQSPFAVGNQGTGAKGEGAMRFKYPGLKSVFDIYDSNTQVDKIALCHKLDPICDFELKHLGNLFTAEQHTNYFLEPAETDEYGRKLAEMVSKHYTAASTAKPEASRVGLDTMIAIDTTSSMTPYLKAAIASADAIAQRSLTAAKQARVGLVEYRDHSVDSFGARTVVPLTNDYALFKAALSSLKASGGGDTPEDVYSGIVTALGADWNPLAARSIVVIGDAAPHDPESGTCYTAEQVTRLLAGFTLVSSVPAPNAGGSKGSSSSSCAKTSTSPSAAPSSKPDHMSLPAEGTAASPSPDSLPSPIASVPMAESPDPVLGDPVALYGLSGSDRFASVLKQVAQDTGGQILDTKEAATAGDKILAAMDDAASAPEAAVKTDSVSSVGSKAVISAAASRVEKGSLKYEFDVDGDGVFETQTESPTVTGTFEKAGDIKVAVRVTGDKDRRSVASQTVRVLPAEAAAPAYSEASTRLANVHVSPLAAGPGTKRMIEVPDVQAGEEVSALLVSPQREDAFAQEAPFATASGAGGKFELEVPEALPSGVYKVLILTNHGRHATADITVDSPWAVWIFWGPIAVLGLLILGGAVWLRRRRREPK</sequence>
<dbReference type="PANTHER" id="PTHR47763:SF1">
    <property type="entry name" value="DUF659 DOMAIN-CONTAINING PROTEIN"/>
    <property type="match status" value="1"/>
</dbReference>
<dbReference type="SMART" id="SM00327">
    <property type="entry name" value="VWA"/>
    <property type="match status" value="1"/>
</dbReference>
<feature type="domain" description="VWFA" evidence="7">
    <location>
        <begin position="312"/>
        <end position="569"/>
    </location>
</feature>
<dbReference type="Gene3D" id="3.40.50.410">
    <property type="entry name" value="von Willebrand factor, type A domain"/>
    <property type="match status" value="1"/>
</dbReference>
<keyword evidence="4" id="KW-0378">Hydrolase</keyword>
<accession>A1R1X6</accession>
<keyword evidence="9" id="KW-1185">Reference proteome</keyword>
<dbReference type="DNASU" id="4638360"/>
<keyword evidence="2" id="KW-0964">Secreted</keyword>
<dbReference type="GO" id="GO:0005737">
    <property type="term" value="C:cytoplasm"/>
    <property type="evidence" value="ECO:0007669"/>
    <property type="project" value="TreeGrafter"/>
</dbReference>
<evidence type="ECO:0000256" key="5">
    <source>
        <dbReference type="SAM" id="MobiDB-lite"/>
    </source>
</evidence>
<dbReference type="AlphaFoldDB" id="A1R1X6"/>
<feature type="region of interest" description="Disordered" evidence="5">
    <location>
        <begin position="457"/>
        <end position="517"/>
    </location>
</feature>
<dbReference type="EMBL" id="CP000474">
    <property type="protein sequence ID" value="ABM07962.1"/>
    <property type="molecule type" value="Genomic_DNA"/>
</dbReference>
<keyword evidence="3" id="KW-0732">Signal</keyword>
<evidence type="ECO:0000256" key="2">
    <source>
        <dbReference type="ARBA" id="ARBA00022525"/>
    </source>
</evidence>
<dbReference type="InterPro" id="IPR056861">
    <property type="entry name" value="HMCN1-like_VWA"/>
</dbReference>
<name>A1R1X6_PAEAT</name>